<sequence>MRTSPENQPTHNGMLARSATIHGHGSSSSSGGNAAGRAEVSPVNAWGHMASDGPRTNMHLTSPSHRDRVRTYHTESAVYTSPATAHRPSISTAMVSDATARAGATQYMHPPPPASDGGHLPTTPRNQRTRINESTPLSRRNSHAEFDSFYDRSMASNSGYNAQLNRSTLEDSAMHGRDAAMASTYNMSLANTPRTRHARVNSMVSPNTRAQHLERTQNALSGGVRGNRGLTVATHSPLEHPNRRSMMGGHSAGIIPDLPMRDTHSDTFAWGLADTSRSRTGSFAFSNNPRQSFQEPGVRTNGSKPEGSRHLNRSSYAGSIQGSSAVGSGANHGVHHRAGSSHVGGASRKARNQAQQPRSAGTAIRSNWYHKTEMLNESDLKGQDFSSSDEEDFDKNAVGDLVSQKRLIQKQQREIFDLNLRYKILDKAMAAKSENPYQEMLVDFERTCAANRCANREIEQIRKQVKELTERNEDLESRFSNPPPCSLPHGMSQEEMAKFDTLECDYEKAREDLIDSRVKIDDLNNLISIKDADIRKLEDELDRKQKDAGFWETKAKNLTESMANANANMHSDQLSPRHYQMHGSPGSDALSYRLRAGTTTTASETVTLRAPSEASGLESSAGKNLQQLAMQYRQHSPKSTLGNDQKAELVDILENFEKENRVLKAELSRSQNELVLVRGKAHEYEEQRRVLQNELKSRELESRQNAANIDSEHMETVKENEMLKDECDSLRRRLDDMQQQLDAQTEDLFTAAVSKQSAQSDDDEDASGSDQGAKYKSASSASLRVENKQLSVKLRNLERDAEEANKQKDAALRELEQLHAEQRRFNHQSLRPFIRDTTVNAAQADKVRDTLSQWGQFKVILPSADEDTTPTKKGRGYNQQQQQQQLLSPSLRIQRNRRRSNTAAVDAMSSFSASPSLHSVSDVVDDATEQENDSFGFESPSEFSPRQERHIGEVPTYSLNHHHAHASYGQN</sequence>
<feature type="region of interest" description="Disordered" evidence="2">
    <location>
        <begin position="281"/>
        <end position="368"/>
    </location>
</feature>
<feature type="coiled-coil region" evidence="1">
    <location>
        <begin position="506"/>
        <end position="554"/>
    </location>
</feature>
<proteinExistence type="predicted"/>
<dbReference type="AlphaFoldDB" id="A0A9W8CRS5"/>
<feature type="coiled-coil region" evidence="1">
    <location>
        <begin position="451"/>
        <end position="478"/>
    </location>
</feature>
<evidence type="ECO:0000313" key="4">
    <source>
        <dbReference type="Proteomes" id="UP001149813"/>
    </source>
</evidence>
<accession>A0A9W8CRS5</accession>
<reference evidence="3" key="1">
    <citation type="submission" date="2022-07" db="EMBL/GenBank/DDBJ databases">
        <title>Phylogenomic reconstructions and comparative analyses of Kickxellomycotina fungi.</title>
        <authorList>
            <person name="Reynolds N.K."/>
            <person name="Stajich J.E."/>
            <person name="Barry K."/>
            <person name="Grigoriev I.V."/>
            <person name="Crous P."/>
            <person name="Smith M.E."/>
        </authorList>
    </citation>
    <scope>NUCLEOTIDE SEQUENCE</scope>
    <source>
        <strain evidence="3">NBRC 32514</strain>
    </source>
</reference>
<feature type="compositionally biased region" description="Acidic residues" evidence="2">
    <location>
        <begin position="923"/>
        <end position="932"/>
    </location>
</feature>
<dbReference type="Proteomes" id="UP001149813">
    <property type="component" value="Unassembled WGS sequence"/>
</dbReference>
<evidence type="ECO:0000256" key="1">
    <source>
        <dbReference type="SAM" id="Coils"/>
    </source>
</evidence>
<feature type="compositionally biased region" description="Low complexity" evidence="2">
    <location>
        <begin position="934"/>
        <end position="944"/>
    </location>
</feature>
<name>A0A9W8CRS5_9FUNG</name>
<gene>
    <name evidence="3" type="ORF">LPJ53_002493</name>
</gene>
<dbReference type="EMBL" id="JANBOJ010000079">
    <property type="protein sequence ID" value="KAJ1723129.1"/>
    <property type="molecule type" value="Genomic_DNA"/>
</dbReference>
<evidence type="ECO:0000256" key="2">
    <source>
        <dbReference type="SAM" id="MobiDB-lite"/>
    </source>
</evidence>
<feature type="region of interest" description="Disordered" evidence="2">
    <location>
        <begin position="104"/>
        <end position="143"/>
    </location>
</feature>
<feature type="region of interest" description="Disordered" evidence="2">
    <location>
        <begin position="862"/>
        <end position="971"/>
    </location>
</feature>
<comment type="caution">
    <text evidence="3">The sequence shown here is derived from an EMBL/GenBank/DDBJ whole genome shotgun (WGS) entry which is preliminary data.</text>
</comment>
<feature type="region of interest" description="Disordered" evidence="2">
    <location>
        <begin position="235"/>
        <end position="259"/>
    </location>
</feature>
<keyword evidence="4" id="KW-1185">Reference proteome</keyword>
<feature type="compositionally biased region" description="Polar residues" evidence="2">
    <location>
        <begin position="281"/>
        <end position="294"/>
    </location>
</feature>
<feature type="region of interest" description="Disordered" evidence="2">
    <location>
        <begin position="45"/>
        <end position="68"/>
    </location>
</feature>
<protein>
    <submittedName>
        <fullName evidence="3">Uncharacterized protein</fullName>
    </submittedName>
</protein>
<dbReference type="OrthoDB" id="5554021at2759"/>
<organism evidence="3 4">
    <name type="scientific">Coemansia erecta</name>
    <dbReference type="NCBI Taxonomy" id="147472"/>
    <lineage>
        <taxon>Eukaryota</taxon>
        <taxon>Fungi</taxon>
        <taxon>Fungi incertae sedis</taxon>
        <taxon>Zoopagomycota</taxon>
        <taxon>Kickxellomycotina</taxon>
        <taxon>Kickxellomycetes</taxon>
        <taxon>Kickxellales</taxon>
        <taxon>Kickxellaceae</taxon>
        <taxon>Coemansia</taxon>
    </lineage>
</organism>
<evidence type="ECO:0000313" key="3">
    <source>
        <dbReference type="EMBL" id="KAJ1723129.1"/>
    </source>
</evidence>
<feature type="region of interest" description="Disordered" evidence="2">
    <location>
        <begin position="699"/>
        <end position="722"/>
    </location>
</feature>
<keyword evidence="1" id="KW-0175">Coiled coil</keyword>
<feature type="compositionally biased region" description="Polar residues" evidence="2">
    <location>
        <begin position="313"/>
        <end position="326"/>
    </location>
</feature>
<feature type="compositionally biased region" description="Polar residues" evidence="2">
    <location>
        <begin position="909"/>
        <end position="919"/>
    </location>
</feature>
<feature type="compositionally biased region" description="Basic and acidic residues" evidence="2">
    <location>
        <begin position="710"/>
        <end position="722"/>
    </location>
</feature>
<feature type="region of interest" description="Disordered" evidence="2">
    <location>
        <begin position="752"/>
        <end position="782"/>
    </location>
</feature>